<dbReference type="InterPro" id="IPR007710">
    <property type="entry name" value="Nucleoside_deoxyribTrfase"/>
</dbReference>
<dbReference type="KEGG" id="paun:MJA45_26530"/>
<dbReference type="SUPFAM" id="SSF52309">
    <property type="entry name" value="N-(deoxy)ribosyltransferase-like"/>
    <property type="match status" value="1"/>
</dbReference>
<dbReference type="Gene3D" id="3.40.50.450">
    <property type="match status" value="1"/>
</dbReference>
<sequence>MKFYVASSFKNMESVQEVARRLQDRGYRQTYDWTVNQDVTTIEQLKDIGEKEKNAVMESDFIVVIIPAGKGSHVELGIALGLGKKVYLYSPNHEVNDLDTTSTFYHLSEVVKCCGGMDELVSRIVSENQ</sequence>
<dbReference type="EMBL" id="CP130318">
    <property type="protein sequence ID" value="WNQ11113.1"/>
    <property type="molecule type" value="Genomic_DNA"/>
</dbReference>
<keyword evidence="2" id="KW-1185">Reference proteome</keyword>
<dbReference type="Pfam" id="PF05014">
    <property type="entry name" value="Nuc_deoxyrib_tr"/>
    <property type="match status" value="1"/>
</dbReference>
<protein>
    <submittedName>
        <fullName evidence="1">Nucleoside 2-deoxyribosyltransferase</fullName>
    </submittedName>
</protein>
<gene>
    <name evidence="1" type="ORF">MJA45_26530</name>
</gene>
<dbReference type="AlphaFoldDB" id="A0AA96RFC8"/>
<reference evidence="1 2" key="1">
    <citation type="submission" date="2022-02" db="EMBL/GenBank/DDBJ databases">
        <title>Paenibacillus sp. MBLB1776 Whole Genome Shotgun Sequencing.</title>
        <authorList>
            <person name="Hwang C.Y."/>
            <person name="Cho E.-S."/>
            <person name="Seo M.-J."/>
        </authorList>
    </citation>
    <scope>NUCLEOTIDE SEQUENCE [LARGE SCALE GENOMIC DNA]</scope>
    <source>
        <strain evidence="1 2">MBLB1776</strain>
    </source>
</reference>
<dbReference type="RefSeq" id="WP_315604889.1">
    <property type="nucleotide sequence ID" value="NZ_CP130318.1"/>
</dbReference>
<accession>A0AA96RFC8</accession>
<dbReference type="Proteomes" id="UP001305702">
    <property type="component" value="Chromosome"/>
</dbReference>
<name>A0AA96RFC8_9BACL</name>
<organism evidence="1 2">
    <name type="scientific">Paenibacillus aurantius</name>
    <dbReference type="NCBI Taxonomy" id="2918900"/>
    <lineage>
        <taxon>Bacteria</taxon>
        <taxon>Bacillati</taxon>
        <taxon>Bacillota</taxon>
        <taxon>Bacilli</taxon>
        <taxon>Bacillales</taxon>
        <taxon>Paenibacillaceae</taxon>
        <taxon>Paenibacillus</taxon>
    </lineage>
</organism>
<proteinExistence type="predicted"/>
<evidence type="ECO:0000313" key="1">
    <source>
        <dbReference type="EMBL" id="WNQ11113.1"/>
    </source>
</evidence>
<evidence type="ECO:0000313" key="2">
    <source>
        <dbReference type="Proteomes" id="UP001305702"/>
    </source>
</evidence>